<protein>
    <recommendedName>
        <fullName evidence="2">ESX-1 secretion-associated protein EspA/EspE-like domain-containing protein</fullName>
    </recommendedName>
</protein>
<evidence type="ECO:0000259" key="2">
    <source>
        <dbReference type="Pfam" id="PF18879"/>
    </source>
</evidence>
<feature type="domain" description="ESX-1 secretion-associated protein EspA/EspE-like" evidence="2">
    <location>
        <begin position="25"/>
        <end position="107"/>
    </location>
</feature>
<comment type="caution">
    <text evidence="3">The sequence shown here is derived from an EMBL/GenBank/DDBJ whole genome shotgun (WGS) entry which is preliminary data.</text>
</comment>
<dbReference type="Pfam" id="PF18879">
    <property type="entry name" value="EspA_EspE"/>
    <property type="match status" value="1"/>
</dbReference>
<dbReference type="Proteomes" id="UP000812982">
    <property type="component" value="Unassembled WGS sequence"/>
</dbReference>
<keyword evidence="1" id="KW-1133">Transmembrane helix</keyword>
<organism evidence="3 4">
    <name type="scientific">[Mycobacterium] fortunisiensis</name>
    <dbReference type="NCBI Taxonomy" id="2600579"/>
    <lineage>
        <taxon>Bacteria</taxon>
        <taxon>Bacillati</taxon>
        <taxon>Actinomycetota</taxon>
        <taxon>Actinomycetes</taxon>
        <taxon>Mycobacteriales</taxon>
        <taxon>Mycobacteriaceae</taxon>
        <taxon>Mycolicibacterium</taxon>
    </lineage>
</organism>
<dbReference type="EMBL" id="VOMB01000002">
    <property type="protein sequence ID" value="MBU9762730.1"/>
    <property type="molecule type" value="Genomic_DNA"/>
</dbReference>
<dbReference type="InterPro" id="IPR043796">
    <property type="entry name" value="ESX-1_EspA/EspE-like"/>
</dbReference>
<reference evidence="3 4" key="1">
    <citation type="journal article" date="2021" name="Sci. Rep.">
        <title>Phenotypic and genomic hallmarks of a novel, potentially pathogenic rapidly growing Mycobacterium species related to the Mycobacterium fortuitum complex.</title>
        <authorList>
            <person name="Gharbi R."/>
            <person name="Khanna V."/>
            <person name="Frigui W."/>
            <person name="Mhenni B."/>
            <person name="Brosch R."/>
            <person name="Mardassi H."/>
        </authorList>
    </citation>
    <scope>NUCLEOTIDE SEQUENCE [LARGE SCALE GENOMIC DNA]</scope>
    <source>
        <strain evidence="3 4">TNTM28</strain>
    </source>
</reference>
<accession>A0ABS6KGP3</accession>
<evidence type="ECO:0000313" key="4">
    <source>
        <dbReference type="Proteomes" id="UP000812982"/>
    </source>
</evidence>
<feature type="transmembrane region" description="Helical" evidence="1">
    <location>
        <begin position="108"/>
        <end position="128"/>
    </location>
</feature>
<feature type="transmembrane region" description="Helical" evidence="1">
    <location>
        <begin position="134"/>
        <end position="155"/>
    </location>
</feature>
<proteinExistence type="predicted"/>
<evidence type="ECO:0000256" key="1">
    <source>
        <dbReference type="SAM" id="Phobius"/>
    </source>
</evidence>
<sequence length="181" mass="18930">MFPKCPQTPIIQLGLFAIAGMSLECGVGQPDTGSKFDEGRSAFNTVNQTQKSAAPTQQWQGSASQAYDKQVERQSKRSQTMAQADRTMQEVIQNQAEDIARTRQLLDIYSVALSVMIVPAMIAAAIPGGQPASVAIQVGAVAGSVPLATGSMLAMGATAVANAAKIQQTVAKYNEVAATAQ</sequence>
<keyword evidence="1" id="KW-0812">Transmembrane</keyword>
<gene>
    <name evidence="3" type="ORF">FR943_02530</name>
</gene>
<name>A0ABS6KGP3_9MYCO</name>
<keyword evidence="1" id="KW-0472">Membrane</keyword>
<keyword evidence="4" id="KW-1185">Reference proteome</keyword>
<evidence type="ECO:0000313" key="3">
    <source>
        <dbReference type="EMBL" id="MBU9762730.1"/>
    </source>
</evidence>